<dbReference type="EMBL" id="ML977498">
    <property type="protein sequence ID" value="KAF2134079.1"/>
    <property type="molecule type" value="Genomic_DNA"/>
</dbReference>
<dbReference type="Proteomes" id="UP000799771">
    <property type="component" value="Unassembled WGS sequence"/>
</dbReference>
<keyword evidence="3" id="KW-1185">Reference proteome</keyword>
<dbReference type="OrthoDB" id="5416609at2759"/>
<proteinExistence type="predicted"/>
<evidence type="ECO:0000313" key="3">
    <source>
        <dbReference type="Proteomes" id="UP000799771"/>
    </source>
</evidence>
<evidence type="ECO:0000259" key="1">
    <source>
        <dbReference type="Pfam" id="PF06985"/>
    </source>
</evidence>
<dbReference type="Pfam" id="PF06985">
    <property type="entry name" value="HET"/>
    <property type="match status" value="1"/>
</dbReference>
<dbReference type="PANTHER" id="PTHR24148">
    <property type="entry name" value="ANKYRIN REPEAT DOMAIN-CONTAINING PROTEIN 39 HOMOLOG-RELATED"/>
    <property type="match status" value="1"/>
</dbReference>
<feature type="domain" description="Heterokaryon incompatibility" evidence="1">
    <location>
        <begin position="79"/>
        <end position="229"/>
    </location>
</feature>
<evidence type="ECO:0000313" key="2">
    <source>
        <dbReference type="EMBL" id="KAF2134079.1"/>
    </source>
</evidence>
<dbReference type="Pfam" id="PF26639">
    <property type="entry name" value="Het-6_barrel"/>
    <property type="match status" value="1"/>
</dbReference>
<organism evidence="2 3">
    <name type="scientific">Dothidotthia symphoricarpi CBS 119687</name>
    <dbReference type="NCBI Taxonomy" id="1392245"/>
    <lineage>
        <taxon>Eukaryota</taxon>
        <taxon>Fungi</taxon>
        <taxon>Dikarya</taxon>
        <taxon>Ascomycota</taxon>
        <taxon>Pezizomycotina</taxon>
        <taxon>Dothideomycetes</taxon>
        <taxon>Pleosporomycetidae</taxon>
        <taxon>Pleosporales</taxon>
        <taxon>Dothidotthiaceae</taxon>
        <taxon>Dothidotthia</taxon>
    </lineage>
</organism>
<reference evidence="2" key="1">
    <citation type="journal article" date="2020" name="Stud. Mycol.">
        <title>101 Dothideomycetes genomes: a test case for predicting lifestyles and emergence of pathogens.</title>
        <authorList>
            <person name="Haridas S."/>
            <person name="Albert R."/>
            <person name="Binder M."/>
            <person name="Bloem J."/>
            <person name="Labutti K."/>
            <person name="Salamov A."/>
            <person name="Andreopoulos B."/>
            <person name="Baker S."/>
            <person name="Barry K."/>
            <person name="Bills G."/>
            <person name="Bluhm B."/>
            <person name="Cannon C."/>
            <person name="Castanera R."/>
            <person name="Culley D."/>
            <person name="Daum C."/>
            <person name="Ezra D."/>
            <person name="Gonzalez J."/>
            <person name="Henrissat B."/>
            <person name="Kuo A."/>
            <person name="Liang C."/>
            <person name="Lipzen A."/>
            <person name="Lutzoni F."/>
            <person name="Magnuson J."/>
            <person name="Mondo S."/>
            <person name="Nolan M."/>
            <person name="Ohm R."/>
            <person name="Pangilinan J."/>
            <person name="Park H.-J."/>
            <person name="Ramirez L."/>
            <person name="Alfaro M."/>
            <person name="Sun H."/>
            <person name="Tritt A."/>
            <person name="Yoshinaga Y."/>
            <person name="Zwiers L.-H."/>
            <person name="Turgeon B."/>
            <person name="Goodwin S."/>
            <person name="Spatafora J."/>
            <person name="Crous P."/>
            <person name="Grigoriev I."/>
        </authorList>
    </citation>
    <scope>NUCLEOTIDE SEQUENCE</scope>
    <source>
        <strain evidence="2">CBS 119687</strain>
    </source>
</reference>
<dbReference type="GeneID" id="54407721"/>
<name>A0A6A6AQ77_9PLEO</name>
<accession>A0A6A6AQ77</accession>
<gene>
    <name evidence="2" type="ORF">P153DRAFT_363080</name>
</gene>
<dbReference type="InterPro" id="IPR052895">
    <property type="entry name" value="HetReg/Transcr_Mod"/>
</dbReference>
<dbReference type="InterPro" id="IPR010730">
    <property type="entry name" value="HET"/>
</dbReference>
<protein>
    <recommendedName>
        <fullName evidence="1">Heterokaryon incompatibility domain-containing protein</fullName>
    </recommendedName>
</protein>
<dbReference type="PANTHER" id="PTHR24148:SF64">
    <property type="entry name" value="HETEROKARYON INCOMPATIBILITY DOMAIN-CONTAINING PROTEIN"/>
    <property type="match status" value="1"/>
</dbReference>
<dbReference type="AlphaFoldDB" id="A0A6A6AQ77"/>
<dbReference type="RefSeq" id="XP_033528466.1">
    <property type="nucleotide sequence ID" value="XM_033667289.1"/>
</dbReference>
<sequence length="638" mass="72219">MSHSLDTDLAGLRLDVTDAYDDPIGAGGHDSNVNSAPSYYGSLDVSTQQIRLLHLQPGKDDEPIHCYLSVASLDQDIEYEALSYVWGTLVDSDLIQCNMQSTCVGRNLFLALKSLRCDDDSERVLWIDALCINQADLKERSSQVAIMAEIYQRAARGIAYLGECWDGCEDAFEAIRELGKMRHLFSHGIPDKNGSPRVKGVGLESPELLNNVLRFLETPWISRLWTLQEFLLPQKMIFYYGRMSVSKKTIFVLAHMSARAVNSCCMADGTHDGNRSSRYRIAIARWKAFKVRSNRVVPLEERASHLRLLEWYRYRDAVDPRDKVFGLLGLCGEKWARVNPPDYSMTAEEVFTRAALTDAQILKRLDFLSFRNAESMPSLPSWVPDWSSRTQEGSEERYRRVSNLSYQACGPYGTYTVRSSNGPYGVELAVIGHVVGTIVERSSPIDKAACLSDSEHFRKAFREIRTITQAETNGKDLYRLSYRPVEEEYLSSLVCGMRVRDFDSDFEQGQTPANIWQRTKDLFEAWEASYCVNLSIDFPTGLPVSKLNDVFVQNILTRCFVRLDLDCFGWAPSNAHSGDLVVVLHGGRVPYVLRPIGNDYYTFVGDAYIHGMMKGEIFQAIEDLTESIESIVEEFILV</sequence>